<evidence type="ECO:0000259" key="1">
    <source>
        <dbReference type="Pfam" id="PF13460"/>
    </source>
</evidence>
<proteinExistence type="predicted"/>
<accession>A0ABS5ZGG7</accession>
<protein>
    <submittedName>
        <fullName evidence="2">NAD(P)-dependent oxidoreductase</fullName>
    </submittedName>
</protein>
<dbReference type="InterPro" id="IPR016040">
    <property type="entry name" value="NAD(P)-bd_dom"/>
</dbReference>
<evidence type="ECO:0000313" key="3">
    <source>
        <dbReference type="Proteomes" id="UP000690515"/>
    </source>
</evidence>
<keyword evidence="3" id="KW-1185">Reference proteome</keyword>
<dbReference type="InterPro" id="IPR036291">
    <property type="entry name" value="NAD(P)-bd_dom_sf"/>
</dbReference>
<evidence type="ECO:0000313" key="2">
    <source>
        <dbReference type="EMBL" id="MBU2713147.1"/>
    </source>
</evidence>
<comment type="caution">
    <text evidence="2">The sequence shown here is derived from an EMBL/GenBank/DDBJ whole genome shotgun (WGS) entry which is preliminary data.</text>
</comment>
<name>A0ABS5ZGG7_9GAMM</name>
<dbReference type="EMBL" id="JAGSOY010000063">
    <property type="protein sequence ID" value="MBU2713147.1"/>
    <property type="molecule type" value="Genomic_DNA"/>
</dbReference>
<sequence length="213" mass="22702">MKVAVLGASGWVGSHIVKEAKQRGHEVVALVRDPSKTNFTDSEVHPLNVTNLDDHSLAKALNGVNVMISAIGGRAAGNHEIVASTAVKLLATLPKIGVERLLWVGGAGSLEVAPGTPLVSTPNFPEAYKAEAIAQSEALDIFRNSTSSLNWTFISPAAELFPGDKEAPYRIGGDVLLVDKQDNSRISVSDYAVAMIDELEVSKYPRQRIGVAY</sequence>
<dbReference type="RefSeq" id="WP_215821432.1">
    <property type="nucleotide sequence ID" value="NZ_JAGSOY010000063.1"/>
</dbReference>
<dbReference type="SUPFAM" id="SSF51735">
    <property type="entry name" value="NAD(P)-binding Rossmann-fold domains"/>
    <property type="match status" value="1"/>
</dbReference>
<reference evidence="2 3" key="1">
    <citation type="submission" date="2021-04" db="EMBL/GenBank/DDBJ databases">
        <authorList>
            <person name="Pira H."/>
            <person name="Risdian C."/>
            <person name="Wink J."/>
        </authorList>
    </citation>
    <scope>NUCLEOTIDE SEQUENCE [LARGE SCALE GENOMIC DNA]</scope>
    <source>
        <strain evidence="2 3">WH53</strain>
    </source>
</reference>
<dbReference type="Gene3D" id="3.40.50.720">
    <property type="entry name" value="NAD(P)-binding Rossmann-like Domain"/>
    <property type="match status" value="1"/>
</dbReference>
<dbReference type="Pfam" id="PF13460">
    <property type="entry name" value="NAD_binding_10"/>
    <property type="match status" value="1"/>
</dbReference>
<dbReference type="Proteomes" id="UP000690515">
    <property type="component" value="Unassembled WGS sequence"/>
</dbReference>
<dbReference type="PANTHER" id="PTHR43355:SF2">
    <property type="entry name" value="FLAVIN REDUCTASE (NADPH)"/>
    <property type="match status" value="1"/>
</dbReference>
<gene>
    <name evidence="2" type="ORF">KCG35_18940</name>
</gene>
<dbReference type="InterPro" id="IPR051606">
    <property type="entry name" value="Polyketide_Oxido-like"/>
</dbReference>
<feature type="domain" description="NAD(P)-binding" evidence="1">
    <location>
        <begin position="7"/>
        <end position="198"/>
    </location>
</feature>
<dbReference type="PANTHER" id="PTHR43355">
    <property type="entry name" value="FLAVIN REDUCTASE (NADPH)"/>
    <property type="match status" value="1"/>
</dbReference>
<organism evidence="2 3">
    <name type="scientific">Zooshikella harenae</name>
    <dbReference type="NCBI Taxonomy" id="2827238"/>
    <lineage>
        <taxon>Bacteria</taxon>
        <taxon>Pseudomonadati</taxon>
        <taxon>Pseudomonadota</taxon>
        <taxon>Gammaproteobacteria</taxon>
        <taxon>Oceanospirillales</taxon>
        <taxon>Zooshikellaceae</taxon>
        <taxon>Zooshikella</taxon>
    </lineage>
</organism>